<dbReference type="STRING" id="1048205.AB852_09370"/>
<keyword evidence="3" id="KW-1185">Reference proteome</keyword>
<dbReference type="AlphaFoldDB" id="A0A1Q4V9J3"/>
<sequence>MAVPAAVGGTLARFDDILAAAARALAGHVTAVGFDADNGRLDVAPDAPVYGTKPRWSPPRLIASAPP</sequence>
<dbReference type="Proteomes" id="UP000186455">
    <property type="component" value="Unassembled WGS sequence"/>
</dbReference>
<comment type="caution">
    <text evidence="2">The sequence shown here is derived from an EMBL/GenBank/DDBJ whole genome shotgun (WGS) entry which is preliminary data.</text>
</comment>
<evidence type="ECO:0000256" key="1">
    <source>
        <dbReference type="SAM" id="MobiDB-lite"/>
    </source>
</evidence>
<gene>
    <name evidence="2" type="ORF">AB852_09370</name>
</gene>
<evidence type="ECO:0000313" key="2">
    <source>
        <dbReference type="EMBL" id="OKH94485.1"/>
    </source>
</evidence>
<feature type="region of interest" description="Disordered" evidence="1">
    <location>
        <begin position="47"/>
        <end position="67"/>
    </location>
</feature>
<reference evidence="2 3" key="1">
    <citation type="submission" date="2015-06" db="EMBL/GenBank/DDBJ databases">
        <title>Cloning and characterization of the uncialamcin biosynthetic gene cluster.</title>
        <authorList>
            <person name="Yan X."/>
            <person name="Huang T."/>
            <person name="Ge H."/>
            <person name="Shen B."/>
        </authorList>
    </citation>
    <scope>NUCLEOTIDE SEQUENCE [LARGE SCALE GENOMIC DNA]</scope>
    <source>
        <strain evidence="2 3">DCA2648</strain>
    </source>
</reference>
<dbReference type="EMBL" id="LFBV01000002">
    <property type="protein sequence ID" value="OKH94485.1"/>
    <property type="molecule type" value="Genomic_DNA"/>
</dbReference>
<name>A0A1Q4V9J3_9ACTN</name>
<organism evidence="2 3">
    <name type="scientific">Streptomyces uncialis</name>
    <dbReference type="NCBI Taxonomy" id="1048205"/>
    <lineage>
        <taxon>Bacteria</taxon>
        <taxon>Bacillati</taxon>
        <taxon>Actinomycetota</taxon>
        <taxon>Actinomycetes</taxon>
        <taxon>Kitasatosporales</taxon>
        <taxon>Streptomycetaceae</taxon>
        <taxon>Streptomyces</taxon>
    </lineage>
</organism>
<accession>A0A1Q4V9J3</accession>
<evidence type="ECO:0000313" key="3">
    <source>
        <dbReference type="Proteomes" id="UP000186455"/>
    </source>
</evidence>
<protein>
    <submittedName>
        <fullName evidence="2">Uncharacterized protein</fullName>
    </submittedName>
</protein>
<proteinExistence type="predicted"/>